<sequence>MSNRAKERTGKVVSDKMDKTVVVLIKREFAHPMYKKKIVRSKRVKVHDELDKCRKGDIITISEGRPLSKGKCWRVTKILRSEEKENA</sequence>
<dbReference type="SUPFAM" id="SSF50249">
    <property type="entry name" value="Nucleic acid-binding proteins"/>
    <property type="match status" value="1"/>
</dbReference>
<evidence type="ECO:0000256" key="4">
    <source>
        <dbReference type="ARBA" id="ARBA00022980"/>
    </source>
</evidence>
<keyword evidence="4" id="KW-0689">Ribosomal protein</keyword>
<dbReference type="Gene3D" id="2.40.50.140">
    <property type="entry name" value="Nucleic acid-binding proteins"/>
    <property type="match status" value="1"/>
</dbReference>
<evidence type="ECO:0000313" key="6">
    <source>
        <dbReference type="EMBL" id="KKL93157.1"/>
    </source>
</evidence>
<dbReference type="InterPro" id="IPR019979">
    <property type="entry name" value="Ribosomal_uS17_CS"/>
</dbReference>
<evidence type="ECO:0008006" key="7">
    <source>
        <dbReference type="Google" id="ProtNLM"/>
    </source>
</evidence>
<evidence type="ECO:0000256" key="1">
    <source>
        <dbReference type="ARBA" id="ARBA00010254"/>
    </source>
</evidence>
<dbReference type="PANTHER" id="PTHR10744:SF1">
    <property type="entry name" value="SMALL RIBOSOMAL SUBUNIT PROTEIN US17M"/>
    <property type="match status" value="1"/>
</dbReference>
<comment type="similarity">
    <text evidence="1">Belongs to the universal ribosomal protein uS17 family.</text>
</comment>
<dbReference type="AlphaFoldDB" id="A0A0F9J1T2"/>
<dbReference type="GO" id="GO:0006412">
    <property type="term" value="P:translation"/>
    <property type="evidence" value="ECO:0007669"/>
    <property type="project" value="InterPro"/>
</dbReference>
<dbReference type="GO" id="GO:0003735">
    <property type="term" value="F:structural constituent of ribosome"/>
    <property type="evidence" value="ECO:0007669"/>
    <property type="project" value="InterPro"/>
</dbReference>
<dbReference type="PANTHER" id="PTHR10744">
    <property type="entry name" value="40S RIBOSOMAL PROTEIN S11 FAMILY MEMBER"/>
    <property type="match status" value="1"/>
</dbReference>
<keyword evidence="5" id="KW-0687">Ribonucleoprotein</keyword>
<dbReference type="EMBL" id="LAZR01019269">
    <property type="protein sequence ID" value="KKL93157.1"/>
    <property type="molecule type" value="Genomic_DNA"/>
</dbReference>
<comment type="caution">
    <text evidence="6">The sequence shown here is derived from an EMBL/GenBank/DDBJ whole genome shotgun (WGS) entry which is preliminary data.</text>
</comment>
<accession>A0A0F9J1T2</accession>
<dbReference type="InterPro" id="IPR019984">
    <property type="entry name" value="Ribosomal_uS17_bact/chlr"/>
</dbReference>
<evidence type="ECO:0000256" key="2">
    <source>
        <dbReference type="ARBA" id="ARBA00022730"/>
    </source>
</evidence>
<dbReference type="NCBIfam" id="TIGR03635">
    <property type="entry name" value="uS17_bact"/>
    <property type="match status" value="1"/>
</dbReference>
<dbReference type="Pfam" id="PF00366">
    <property type="entry name" value="Ribosomal_S17"/>
    <property type="match status" value="1"/>
</dbReference>
<dbReference type="GO" id="GO:0019843">
    <property type="term" value="F:rRNA binding"/>
    <property type="evidence" value="ECO:0007669"/>
    <property type="project" value="UniProtKB-KW"/>
</dbReference>
<name>A0A0F9J1T2_9ZZZZ</name>
<gene>
    <name evidence="6" type="ORF">LCGC14_1877530</name>
</gene>
<dbReference type="PRINTS" id="PR00973">
    <property type="entry name" value="RIBOSOMALS17"/>
</dbReference>
<dbReference type="GO" id="GO:0022627">
    <property type="term" value="C:cytosolic small ribosomal subunit"/>
    <property type="evidence" value="ECO:0007669"/>
    <property type="project" value="TreeGrafter"/>
</dbReference>
<proteinExistence type="inferred from homology"/>
<dbReference type="PROSITE" id="PS00056">
    <property type="entry name" value="RIBOSOMAL_S17"/>
    <property type="match status" value="1"/>
</dbReference>
<dbReference type="CDD" id="cd00364">
    <property type="entry name" value="Ribosomal_uS17"/>
    <property type="match status" value="1"/>
</dbReference>
<dbReference type="InterPro" id="IPR000266">
    <property type="entry name" value="Ribosomal_uS17"/>
</dbReference>
<dbReference type="InterPro" id="IPR012340">
    <property type="entry name" value="NA-bd_OB-fold"/>
</dbReference>
<organism evidence="6">
    <name type="scientific">marine sediment metagenome</name>
    <dbReference type="NCBI Taxonomy" id="412755"/>
    <lineage>
        <taxon>unclassified sequences</taxon>
        <taxon>metagenomes</taxon>
        <taxon>ecological metagenomes</taxon>
    </lineage>
</organism>
<keyword evidence="3" id="KW-0694">RNA-binding</keyword>
<dbReference type="NCBIfam" id="NF004123">
    <property type="entry name" value="PRK05610.1"/>
    <property type="match status" value="1"/>
</dbReference>
<dbReference type="HAMAP" id="MF_01345_B">
    <property type="entry name" value="Ribosomal_uS17_B"/>
    <property type="match status" value="1"/>
</dbReference>
<protein>
    <recommendedName>
        <fullName evidence="7">30S ribosomal protein S17</fullName>
    </recommendedName>
</protein>
<keyword evidence="2" id="KW-0699">rRNA-binding</keyword>
<evidence type="ECO:0000256" key="3">
    <source>
        <dbReference type="ARBA" id="ARBA00022884"/>
    </source>
</evidence>
<reference evidence="6" key="1">
    <citation type="journal article" date="2015" name="Nature">
        <title>Complex archaea that bridge the gap between prokaryotes and eukaryotes.</title>
        <authorList>
            <person name="Spang A."/>
            <person name="Saw J.H."/>
            <person name="Jorgensen S.L."/>
            <person name="Zaremba-Niedzwiedzka K."/>
            <person name="Martijn J."/>
            <person name="Lind A.E."/>
            <person name="van Eijk R."/>
            <person name="Schleper C."/>
            <person name="Guy L."/>
            <person name="Ettema T.J."/>
        </authorList>
    </citation>
    <scope>NUCLEOTIDE SEQUENCE</scope>
</reference>
<evidence type="ECO:0000256" key="5">
    <source>
        <dbReference type="ARBA" id="ARBA00023274"/>
    </source>
</evidence>